<dbReference type="GO" id="GO:0006606">
    <property type="term" value="P:protein import into nucleus"/>
    <property type="evidence" value="ECO:0007669"/>
    <property type="project" value="TreeGrafter"/>
</dbReference>
<accession>A0A0C3ER03</accession>
<evidence type="ECO:0000313" key="12">
    <source>
        <dbReference type="Proteomes" id="UP000054166"/>
    </source>
</evidence>
<reference evidence="11 12" key="1">
    <citation type="submission" date="2014-04" db="EMBL/GenBank/DDBJ databases">
        <authorList>
            <consortium name="DOE Joint Genome Institute"/>
            <person name="Kuo A."/>
            <person name="Tarkka M."/>
            <person name="Buscot F."/>
            <person name="Kohler A."/>
            <person name="Nagy L.G."/>
            <person name="Floudas D."/>
            <person name="Copeland A."/>
            <person name="Barry K.W."/>
            <person name="Cichocki N."/>
            <person name="Veneault-Fourrey C."/>
            <person name="LaButti K."/>
            <person name="Lindquist E.A."/>
            <person name="Lipzen A."/>
            <person name="Lundell T."/>
            <person name="Morin E."/>
            <person name="Murat C."/>
            <person name="Sun H."/>
            <person name="Tunlid A."/>
            <person name="Henrissat B."/>
            <person name="Grigoriev I.V."/>
            <person name="Hibbett D.S."/>
            <person name="Martin F."/>
            <person name="Nordberg H.P."/>
            <person name="Cantor M.N."/>
            <person name="Hua S.X."/>
        </authorList>
    </citation>
    <scope>NUCLEOTIDE SEQUENCE [LARGE SCALE GENOMIC DNA]</scope>
    <source>
        <strain evidence="11 12">F 1598</strain>
    </source>
</reference>
<dbReference type="HOGENOM" id="CLU_012204_1_0_1"/>
<dbReference type="GO" id="GO:0006405">
    <property type="term" value="P:RNA export from nucleus"/>
    <property type="evidence" value="ECO:0007669"/>
    <property type="project" value="TreeGrafter"/>
</dbReference>
<feature type="compositionally biased region" description="Low complexity" evidence="9">
    <location>
        <begin position="18"/>
        <end position="33"/>
    </location>
</feature>
<keyword evidence="5" id="KW-0653">Protein transport</keyword>
<dbReference type="AlphaFoldDB" id="A0A0C3ER03"/>
<keyword evidence="3" id="KW-0813">Transport</keyword>
<dbReference type="STRING" id="765440.A0A0C3ER03"/>
<comment type="similarity">
    <text evidence="2">Belongs to the nucleoporin GLFG family.</text>
</comment>
<keyword evidence="6" id="KW-0811">Translocation</keyword>
<sequence length="734" mass="75824">MFGGGSAFGSNNATQPSTNTGFGTFGNTTAGQTGTTGTGTGTGTGIFGSFGQNQQQQQQQPTTGFGTFGQQPQQPATGTGTGTSIFGSGTFGQNNNQAKPAGAFGAFGNPGGTGTFGGSSTFGTNQQQQQPAATGGLFGQPQQNTGAFGALGNTNNAPKPSIFGQPAQTTQPAATFGSFGQPQQNQQQGQQPAASGGLFGGGLFGQNTNQQQNPQQPNQQQTGGLFGNPPANQPTSGGLFGGGSLFGNNNNQQQPQQPAQNTGFNLFNKPAQPAAASGGLFGNTFGQPNTNTTGGQQQSNIFGNPLGQSTNQQSGTGTGAFGSLFSKPAAPALGQSQSQSGGGLFNSFSNTGTLNASAAAPGAQGTLTASIAQPIGANLPIFSMLPPGPRAVTLDQQPKKKPGFFVDVPTRSPVPRLQLGYTPANTKLRGFASEQLSSSMSFSSGKPNALSLSRADGKAPGGPDGFLGRSSSPGLGSGGRQSVKKLILDKKVEPSDLFNKSGSPGLRGSPGKVTFNPAMSQAAREREVAREASNGPLSPSLNRSHDSPGPTPRPAHTPNHFSAHSTTNIIDPQGKGTPAPDGEKAELQEGDYWVKPDLDVLRKAGYNELSSYSGISVGRVGYGEIHFLDPIDLTGLSKLDELRGLVVRFDDKECTVYPDSDDADKPAPGTGLNVRARIVLVRCWAVDKATREPIKDEKHPSAVKHLKRLKNMRDTHFESFDLSEGKWTFTVDHF</sequence>
<keyword evidence="4" id="KW-0509">mRNA transport</keyword>
<evidence type="ECO:0000313" key="11">
    <source>
        <dbReference type="EMBL" id="KIM75005.1"/>
    </source>
</evidence>
<keyword evidence="8" id="KW-0539">Nucleus</keyword>
<feature type="compositionally biased region" description="Low complexity" evidence="9">
    <location>
        <begin position="246"/>
        <end position="261"/>
    </location>
</feature>
<feature type="region of interest" description="Disordered" evidence="9">
    <location>
        <begin position="495"/>
        <end position="590"/>
    </location>
</feature>
<dbReference type="InterPro" id="IPR007230">
    <property type="entry name" value="Nup98_auto-Pept-S59_dom"/>
</dbReference>
<protein>
    <recommendedName>
        <fullName evidence="10">Peptidase S59 domain-containing protein</fullName>
    </recommendedName>
</protein>
<dbReference type="PROSITE" id="PS51434">
    <property type="entry name" value="NUP_C"/>
    <property type="match status" value="1"/>
</dbReference>
<dbReference type="Proteomes" id="UP000054166">
    <property type="component" value="Unassembled WGS sequence"/>
</dbReference>
<feature type="compositionally biased region" description="Low complexity" evidence="9">
    <location>
        <begin position="176"/>
        <end position="196"/>
    </location>
</feature>
<evidence type="ECO:0000259" key="10">
    <source>
        <dbReference type="PROSITE" id="PS51434"/>
    </source>
</evidence>
<evidence type="ECO:0000256" key="3">
    <source>
        <dbReference type="ARBA" id="ARBA00022448"/>
    </source>
</evidence>
<keyword evidence="7" id="KW-0906">Nuclear pore complex</keyword>
<dbReference type="OrthoDB" id="3797628at2759"/>
<feature type="compositionally biased region" description="Low complexity" evidence="9">
    <location>
        <begin position="49"/>
        <end position="92"/>
    </location>
</feature>
<feature type="region of interest" description="Disordered" evidence="9">
    <location>
        <begin position="1"/>
        <end position="103"/>
    </location>
</feature>
<name>A0A0C3ER03_PILCF</name>
<evidence type="ECO:0000256" key="6">
    <source>
        <dbReference type="ARBA" id="ARBA00023010"/>
    </source>
</evidence>
<dbReference type="Pfam" id="PF04096">
    <property type="entry name" value="Nucleoporin2"/>
    <property type="match status" value="1"/>
</dbReference>
<evidence type="ECO:0000256" key="9">
    <source>
        <dbReference type="SAM" id="MobiDB-lite"/>
    </source>
</evidence>
<feature type="domain" description="Peptidase S59" evidence="10">
    <location>
        <begin position="589"/>
        <end position="734"/>
    </location>
</feature>
<proteinExistence type="inferred from homology"/>
<dbReference type="GO" id="GO:0000973">
    <property type="term" value="P:post-transcriptional tethering of RNA polymerase II gene DNA at nuclear periphery"/>
    <property type="evidence" value="ECO:0007669"/>
    <property type="project" value="TreeGrafter"/>
</dbReference>
<feature type="compositionally biased region" description="Gly residues" evidence="9">
    <location>
        <begin position="34"/>
        <end position="48"/>
    </location>
</feature>
<feature type="compositionally biased region" description="Low complexity" evidence="9">
    <location>
        <begin position="282"/>
        <end position="300"/>
    </location>
</feature>
<dbReference type="GO" id="GO:0017056">
    <property type="term" value="F:structural constituent of nuclear pore"/>
    <property type="evidence" value="ECO:0007669"/>
    <property type="project" value="InterPro"/>
</dbReference>
<feature type="compositionally biased region" description="Polar residues" evidence="9">
    <location>
        <begin position="8"/>
        <end position="17"/>
    </location>
</feature>
<evidence type="ECO:0000256" key="1">
    <source>
        <dbReference type="ARBA" id="ARBA00004567"/>
    </source>
</evidence>
<feature type="compositionally biased region" description="Basic and acidic residues" evidence="9">
    <location>
        <begin position="581"/>
        <end position="590"/>
    </location>
</feature>
<dbReference type="GO" id="GO:0051028">
    <property type="term" value="P:mRNA transport"/>
    <property type="evidence" value="ECO:0007669"/>
    <property type="project" value="UniProtKB-KW"/>
</dbReference>
<dbReference type="GO" id="GO:0044614">
    <property type="term" value="C:nuclear pore cytoplasmic filaments"/>
    <property type="evidence" value="ECO:0007669"/>
    <property type="project" value="TreeGrafter"/>
</dbReference>
<dbReference type="Pfam" id="PF13634">
    <property type="entry name" value="Nucleoporin_FG"/>
    <property type="match status" value="3"/>
</dbReference>
<comment type="subcellular location">
    <subcellularLocation>
        <location evidence="1">Nucleus</location>
        <location evidence="1">Nuclear pore complex</location>
    </subcellularLocation>
</comment>
<evidence type="ECO:0000256" key="5">
    <source>
        <dbReference type="ARBA" id="ARBA00022927"/>
    </source>
</evidence>
<gene>
    <name evidence="11" type="ORF">PILCRDRAFT_689958</name>
</gene>
<dbReference type="PANTHER" id="PTHR23198:SF6">
    <property type="entry name" value="NUCLEAR PORE COMPLEX PROTEIN NUP98-NUP96"/>
    <property type="match status" value="1"/>
</dbReference>
<keyword evidence="12" id="KW-1185">Reference proteome</keyword>
<feature type="region of interest" description="Disordered" evidence="9">
    <location>
        <begin position="436"/>
        <end position="481"/>
    </location>
</feature>
<dbReference type="GO" id="GO:0034398">
    <property type="term" value="P:telomere tethering at nuclear periphery"/>
    <property type="evidence" value="ECO:0007669"/>
    <property type="project" value="TreeGrafter"/>
</dbReference>
<dbReference type="GO" id="GO:0003723">
    <property type="term" value="F:RNA binding"/>
    <property type="evidence" value="ECO:0007669"/>
    <property type="project" value="TreeGrafter"/>
</dbReference>
<dbReference type="InterPro" id="IPR036903">
    <property type="entry name" value="Nup98_auto-Pept-S59_dom_sf"/>
</dbReference>
<dbReference type="InterPro" id="IPR037665">
    <property type="entry name" value="Nucleoporin_S59-like"/>
</dbReference>
<evidence type="ECO:0000256" key="4">
    <source>
        <dbReference type="ARBA" id="ARBA00022816"/>
    </source>
</evidence>
<dbReference type="InParanoid" id="A0A0C3ER03"/>
<feature type="compositionally biased region" description="Polar residues" evidence="9">
    <location>
        <begin position="306"/>
        <end position="315"/>
    </location>
</feature>
<evidence type="ECO:0000256" key="7">
    <source>
        <dbReference type="ARBA" id="ARBA00023132"/>
    </source>
</evidence>
<dbReference type="SUPFAM" id="SSF82215">
    <property type="entry name" value="C-terminal autoproteolytic domain of nucleoporin nup98"/>
    <property type="match status" value="1"/>
</dbReference>
<organism evidence="11 12">
    <name type="scientific">Piloderma croceum (strain F 1598)</name>
    <dbReference type="NCBI Taxonomy" id="765440"/>
    <lineage>
        <taxon>Eukaryota</taxon>
        <taxon>Fungi</taxon>
        <taxon>Dikarya</taxon>
        <taxon>Basidiomycota</taxon>
        <taxon>Agaricomycotina</taxon>
        <taxon>Agaricomycetes</taxon>
        <taxon>Agaricomycetidae</taxon>
        <taxon>Atheliales</taxon>
        <taxon>Atheliaceae</taxon>
        <taxon>Piloderma</taxon>
    </lineage>
</organism>
<feature type="region of interest" description="Disordered" evidence="9">
    <location>
        <begin position="117"/>
        <end position="323"/>
    </location>
</feature>
<dbReference type="Gene3D" id="3.30.1610.10">
    <property type="entry name" value="Peptidase S59, nucleoporin"/>
    <property type="match status" value="1"/>
</dbReference>
<feature type="compositionally biased region" description="Low complexity" evidence="9">
    <location>
        <begin position="205"/>
        <end position="222"/>
    </location>
</feature>
<dbReference type="PANTHER" id="PTHR23198">
    <property type="entry name" value="NUCLEOPORIN"/>
    <property type="match status" value="1"/>
</dbReference>
<evidence type="ECO:0000256" key="8">
    <source>
        <dbReference type="ARBA" id="ARBA00023242"/>
    </source>
</evidence>
<feature type="compositionally biased region" description="Polar residues" evidence="9">
    <location>
        <begin position="559"/>
        <end position="570"/>
    </location>
</feature>
<reference evidence="12" key="2">
    <citation type="submission" date="2015-01" db="EMBL/GenBank/DDBJ databases">
        <title>Evolutionary Origins and Diversification of the Mycorrhizal Mutualists.</title>
        <authorList>
            <consortium name="DOE Joint Genome Institute"/>
            <consortium name="Mycorrhizal Genomics Consortium"/>
            <person name="Kohler A."/>
            <person name="Kuo A."/>
            <person name="Nagy L.G."/>
            <person name="Floudas D."/>
            <person name="Copeland A."/>
            <person name="Barry K.W."/>
            <person name="Cichocki N."/>
            <person name="Veneault-Fourrey C."/>
            <person name="LaButti K."/>
            <person name="Lindquist E.A."/>
            <person name="Lipzen A."/>
            <person name="Lundell T."/>
            <person name="Morin E."/>
            <person name="Murat C."/>
            <person name="Riley R."/>
            <person name="Ohm R."/>
            <person name="Sun H."/>
            <person name="Tunlid A."/>
            <person name="Henrissat B."/>
            <person name="Grigoriev I.V."/>
            <person name="Hibbett D.S."/>
            <person name="Martin F."/>
        </authorList>
    </citation>
    <scope>NUCLEOTIDE SEQUENCE [LARGE SCALE GENOMIC DNA]</scope>
    <source>
        <strain evidence="12">F 1598</strain>
    </source>
</reference>
<feature type="compositionally biased region" description="Polar residues" evidence="9">
    <location>
        <begin position="140"/>
        <end position="158"/>
    </location>
</feature>
<dbReference type="GO" id="GO:0008139">
    <property type="term" value="F:nuclear localization sequence binding"/>
    <property type="evidence" value="ECO:0007669"/>
    <property type="project" value="TreeGrafter"/>
</dbReference>
<dbReference type="EMBL" id="KN833052">
    <property type="protein sequence ID" value="KIM75005.1"/>
    <property type="molecule type" value="Genomic_DNA"/>
</dbReference>
<evidence type="ECO:0000256" key="2">
    <source>
        <dbReference type="ARBA" id="ARBA00008926"/>
    </source>
</evidence>
<dbReference type="InterPro" id="IPR025574">
    <property type="entry name" value="Nucleoporin_FG_rpt"/>
</dbReference>